<feature type="compositionally biased region" description="Polar residues" evidence="1">
    <location>
        <begin position="666"/>
        <end position="676"/>
    </location>
</feature>
<feature type="transmembrane region" description="Helical" evidence="2">
    <location>
        <begin position="749"/>
        <end position="770"/>
    </location>
</feature>
<evidence type="ECO:0000256" key="3">
    <source>
        <dbReference type="SAM" id="SignalP"/>
    </source>
</evidence>
<dbReference type="AlphaFoldDB" id="A0A5B7XUZ4"/>
<dbReference type="InterPro" id="IPR054788">
    <property type="entry name" value="MSC_0620_UU052-like"/>
</dbReference>
<evidence type="ECO:0000313" key="4">
    <source>
        <dbReference type="EMBL" id="QCZ36741.1"/>
    </source>
</evidence>
<sequence>MKLKKPFLLLSSVSAIPAVVLTVSAETETSASANNGSGGADSTTNNTTSNSNNNIPTEGTGANSGENTPETENGPKELSPDFDKFAASAEKIQKDALKEIIETNIKTFHDQANALLSNSSANPEGRDVIKGLYLKKLAIYLEDNKDKILANPEANGFTIIYPKILANSKSLKPIQLNYNGKNYKEVLVNGANATNLYEKVPNFLEDVPIDIEPEDKETVKNSYPLDKFNEVVSGYFAKLTTEFDTVFANPDDIPSIGSNGNTEIVYGSNRDEFDLKVPLGYESWQEYILKRTSTRFLTFDLDQNSKEEKKEKEKPNPPVTPTAKPKIVDLAVKNDQITFIDNLLPVITSNKFDDYQNALKSDDLKSSFVQAFNGEVAQNAPTSSPDTQNSQPSVSEQYFFFNNSINTRYEYSVTSLKLSEDKKIIASVKIQDRVKSELSRTYEKEVSVHSSKQETKGYEAANITLRDLFVKLYDAIGIGSDLNYELALSQFVVDEIFNMVSSAVNVLNFSKPEFKSAYDRIVKANQNQITSLKSEDVFKTSLAKKIADLAIYTLRNTQVGNIYFFTSLATGYSKYFNNFKENVAIPSKETIARNFDLINQTLPSSKLSLSGFDKSLTNLSADISYLTTLSNVSSTSATSQYDTYVNVVKIISNAFKNATTIATETDLTPANSNSEQPAEPNEQQKAKMQEIVKAYNQLPQSAYGQVGSNKKLLTIFGAIFLVLTVLLGAISGFFLYMRNKLQTTSSKTKVLSTAIMASGMFIIALILFIVGGTL</sequence>
<feature type="transmembrane region" description="Helical" evidence="2">
    <location>
        <begin position="712"/>
        <end position="737"/>
    </location>
</feature>
<evidence type="ECO:0000256" key="1">
    <source>
        <dbReference type="SAM" id="MobiDB-lite"/>
    </source>
</evidence>
<dbReference type="NCBIfam" id="NF045829">
    <property type="entry name" value="UU052_fam"/>
    <property type="match status" value="1"/>
</dbReference>
<feature type="chain" id="PRO_5022668331" evidence="3">
    <location>
        <begin position="26"/>
        <end position="774"/>
    </location>
</feature>
<name>A0A5B7XUZ4_9MOLU</name>
<feature type="compositionally biased region" description="Polar residues" evidence="1">
    <location>
        <begin position="55"/>
        <end position="71"/>
    </location>
</feature>
<feature type="region of interest" description="Disordered" evidence="1">
    <location>
        <begin position="666"/>
        <end position="686"/>
    </location>
</feature>
<feature type="compositionally biased region" description="Basic and acidic residues" evidence="1">
    <location>
        <begin position="304"/>
        <end position="315"/>
    </location>
</feature>
<dbReference type="KEGG" id="mnh:FG904_01810"/>
<feature type="compositionally biased region" description="Low complexity" evidence="1">
    <location>
        <begin position="40"/>
        <end position="54"/>
    </location>
</feature>
<proteinExistence type="predicted"/>
<evidence type="ECO:0000256" key="2">
    <source>
        <dbReference type="SAM" id="Phobius"/>
    </source>
</evidence>
<keyword evidence="2" id="KW-0472">Membrane</keyword>
<dbReference type="OrthoDB" id="396713at2"/>
<feature type="region of interest" description="Disordered" evidence="1">
    <location>
        <begin position="29"/>
        <end position="81"/>
    </location>
</feature>
<reference evidence="4 5" key="1">
    <citation type="submission" date="2019-06" db="EMBL/GenBank/DDBJ databases">
        <title>Mycoplasma sp. 2F1A isolated from ostrich.</title>
        <authorList>
            <person name="Spergser J."/>
        </authorList>
    </citation>
    <scope>NUCLEOTIDE SEQUENCE [LARGE SCALE GENOMIC DNA]</scope>
    <source>
        <strain evidence="4 5">2F1A</strain>
    </source>
</reference>
<feature type="signal peptide" evidence="3">
    <location>
        <begin position="1"/>
        <end position="25"/>
    </location>
</feature>
<accession>A0A5B7XUZ4</accession>
<gene>
    <name evidence="4" type="ORF">FG904_01810</name>
</gene>
<evidence type="ECO:0000313" key="5">
    <source>
        <dbReference type="Proteomes" id="UP000305457"/>
    </source>
</evidence>
<protein>
    <submittedName>
        <fullName evidence="4">Uncharacterized protein</fullName>
    </submittedName>
</protein>
<dbReference type="EMBL" id="CP040825">
    <property type="protein sequence ID" value="QCZ36741.1"/>
    <property type="molecule type" value="Genomic_DNA"/>
</dbReference>
<organism evidence="4 5">
    <name type="scientific">Mycoplasma nasistruthionis</name>
    <dbReference type="NCBI Taxonomy" id="353852"/>
    <lineage>
        <taxon>Bacteria</taxon>
        <taxon>Bacillati</taxon>
        <taxon>Mycoplasmatota</taxon>
        <taxon>Mollicutes</taxon>
        <taxon>Mycoplasmataceae</taxon>
        <taxon>Mycoplasma</taxon>
    </lineage>
</organism>
<dbReference type="RefSeq" id="WP_139592223.1">
    <property type="nucleotide sequence ID" value="NZ_CP040825.1"/>
</dbReference>
<keyword evidence="2" id="KW-1133">Transmembrane helix</keyword>
<keyword evidence="2" id="KW-0812">Transmembrane</keyword>
<feature type="region of interest" description="Disordered" evidence="1">
    <location>
        <begin position="304"/>
        <end position="323"/>
    </location>
</feature>
<keyword evidence="3" id="KW-0732">Signal</keyword>
<dbReference type="Proteomes" id="UP000305457">
    <property type="component" value="Chromosome"/>
</dbReference>